<dbReference type="PANTHER" id="PTHR22939">
    <property type="entry name" value="SERINE PROTEASE FAMILY S1C HTRA-RELATED"/>
    <property type="match status" value="1"/>
</dbReference>
<feature type="chain" id="PRO_5043380657" description="Probable periplasmic serine endoprotease DegP-like" evidence="17">
    <location>
        <begin position="29"/>
        <end position="498"/>
    </location>
</feature>
<dbReference type="Pfam" id="PF00595">
    <property type="entry name" value="PDZ"/>
    <property type="match status" value="1"/>
</dbReference>
<dbReference type="PRINTS" id="PR00834">
    <property type="entry name" value="PROTEASES2C"/>
</dbReference>
<dbReference type="InterPro" id="IPR006311">
    <property type="entry name" value="TAT_signal"/>
</dbReference>
<dbReference type="PANTHER" id="PTHR22939:SF130">
    <property type="entry name" value="PERIPLASMIC SERINE ENDOPROTEASE DEGP-LIKE-RELATED"/>
    <property type="match status" value="1"/>
</dbReference>
<evidence type="ECO:0000256" key="12">
    <source>
        <dbReference type="ARBA" id="ARBA00023016"/>
    </source>
</evidence>
<protein>
    <recommendedName>
        <fullName evidence="5">Probable periplasmic serine endoprotease DegP-like</fullName>
        <ecNumber evidence="4">3.4.21.107</ecNumber>
    </recommendedName>
    <alternativeName>
        <fullName evidence="13">Protease Do</fullName>
    </alternativeName>
</protein>
<dbReference type="EMBL" id="CP157484">
    <property type="protein sequence ID" value="XBO37461.1"/>
    <property type="molecule type" value="Genomic_DNA"/>
</dbReference>
<feature type="active site" description="Charge relay system" evidence="14">
    <location>
        <position position="229"/>
    </location>
</feature>
<proteinExistence type="inferred from homology"/>
<dbReference type="EC" id="3.4.21.107" evidence="4"/>
<sequence length="498" mass="52064">MAQPILITLRRTAIAAAAAAALGAGSIAAPTLAIARSAPESFADLAEQVTDAVVNISASTTVTEQRSVPTPQLPPGSPFQEFFDDFFNQRGQNGEQGAPRPQRRSNSLGSGFVVDPSGLVITNNHVIGDANDVTVIFNDGRKLKAEVVGKDAKVDLAVLRVKSDKPLKSVKFGDSDKSRIGDWVIAIGNPFGLGGSVSAGIVSARNRDISDQSYGHYIQTDAAINKGNSGGPLFNMDGEVIGINTAILSPSGGSIGIGFSVPSNMAKPVIDQLVQYGETRRGWLGVRIQNVDDAIAESLGLGSPRGALVAGIDEKGPAKPAGIEAGDVIVKFDGVEVKESKDLPRIVGQTPVGKEVAVGIIRKGKEETKTVKLGRLEDGEKQAKFASNGQGGGEPEKPAIKKALGLELSGLTDDLRRRYSIKDSVKGVVVGRVDPNSPAADKRIQPGDVIVEVQQEPVTTPDAVARRIDALKKDGKKSALLLVANAQGEVRFVAVGLD</sequence>
<dbReference type="AlphaFoldDB" id="A0AAU7JBA2"/>
<dbReference type="Gene3D" id="2.30.42.10">
    <property type="match status" value="2"/>
</dbReference>
<keyword evidence="7 17" id="KW-0732">Signal</keyword>
<evidence type="ECO:0000256" key="3">
    <source>
        <dbReference type="ARBA" id="ARBA00010541"/>
    </source>
</evidence>
<keyword evidence="10" id="KW-0378">Hydrolase</keyword>
<dbReference type="InterPro" id="IPR036034">
    <property type="entry name" value="PDZ_sf"/>
</dbReference>
<dbReference type="SMART" id="SM00228">
    <property type="entry name" value="PDZ"/>
    <property type="match status" value="2"/>
</dbReference>
<dbReference type="GO" id="GO:0004252">
    <property type="term" value="F:serine-type endopeptidase activity"/>
    <property type="evidence" value="ECO:0007669"/>
    <property type="project" value="InterPro"/>
</dbReference>
<evidence type="ECO:0000256" key="8">
    <source>
        <dbReference type="ARBA" id="ARBA00022737"/>
    </source>
</evidence>
<evidence type="ECO:0000256" key="1">
    <source>
        <dbReference type="ARBA" id="ARBA00001772"/>
    </source>
</evidence>
<evidence type="ECO:0000256" key="9">
    <source>
        <dbReference type="ARBA" id="ARBA00022764"/>
    </source>
</evidence>
<evidence type="ECO:0000256" key="7">
    <source>
        <dbReference type="ARBA" id="ARBA00022729"/>
    </source>
</evidence>
<evidence type="ECO:0000256" key="14">
    <source>
        <dbReference type="PIRSR" id="PIRSR611782-1"/>
    </source>
</evidence>
<evidence type="ECO:0000256" key="15">
    <source>
        <dbReference type="PIRSR" id="PIRSR611782-2"/>
    </source>
</evidence>
<name>A0AAU7JBA2_9HYPH</name>
<dbReference type="InterPro" id="IPR009003">
    <property type="entry name" value="Peptidase_S1_PA"/>
</dbReference>
<feature type="domain" description="PDZ" evidence="18">
    <location>
        <begin position="273"/>
        <end position="338"/>
    </location>
</feature>
<dbReference type="RefSeq" id="WP_406854281.1">
    <property type="nucleotide sequence ID" value="NZ_CP157484.1"/>
</dbReference>
<dbReference type="GO" id="GO:0006508">
    <property type="term" value="P:proteolysis"/>
    <property type="evidence" value="ECO:0007669"/>
    <property type="project" value="UniProtKB-KW"/>
</dbReference>
<feature type="signal peptide" evidence="17">
    <location>
        <begin position="1"/>
        <end position="28"/>
    </location>
</feature>
<gene>
    <name evidence="19" type="ORF">ABEG18_17220</name>
</gene>
<dbReference type="InterPro" id="IPR001478">
    <property type="entry name" value="PDZ"/>
</dbReference>
<dbReference type="SUPFAM" id="SSF50494">
    <property type="entry name" value="Trypsin-like serine proteases"/>
    <property type="match status" value="1"/>
</dbReference>
<dbReference type="InterPro" id="IPR001940">
    <property type="entry name" value="Peptidase_S1C"/>
</dbReference>
<evidence type="ECO:0000256" key="4">
    <source>
        <dbReference type="ARBA" id="ARBA00013035"/>
    </source>
</evidence>
<reference evidence="19" key="1">
    <citation type="submission" date="2024-05" db="EMBL/GenBank/DDBJ databases">
        <authorList>
            <person name="Kim S."/>
            <person name="Heo J."/>
            <person name="Choi H."/>
            <person name="Choi Y."/>
            <person name="Kwon S.-W."/>
            <person name="Kim Y."/>
        </authorList>
    </citation>
    <scope>NUCLEOTIDE SEQUENCE</scope>
    <source>
        <strain evidence="19">KACC 23698</strain>
    </source>
</reference>
<feature type="active site" description="Charge relay system" evidence="14">
    <location>
        <position position="125"/>
    </location>
</feature>
<evidence type="ECO:0000256" key="16">
    <source>
        <dbReference type="SAM" id="MobiDB-lite"/>
    </source>
</evidence>
<dbReference type="Pfam" id="PF13365">
    <property type="entry name" value="Trypsin_2"/>
    <property type="match status" value="1"/>
</dbReference>
<keyword evidence="11" id="KW-0720">Serine protease</keyword>
<keyword evidence="8" id="KW-0677">Repeat</keyword>
<dbReference type="NCBIfam" id="TIGR02037">
    <property type="entry name" value="degP_htrA_DO"/>
    <property type="match status" value="1"/>
</dbReference>
<accession>A0AAU7JBA2</accession>
<evidence type="ECO:0000259" key="18">
    <source>
        <dbReference type="PROSITE" id="PS50106"/>
    </source>
</evidence>
<dbReference type="GO" id="GO:0042597">
    <property type="term" value="C:periplasmic space"/>
    <property type="evidence" value="ECO:0007669"/>
    <property type="project" value="UniProtKB-SubCell"/>
</dbReference>
<dbReference type="CDD" id="cd10839">
    <property type="entry name" value="cpPDZ1_DegP-like"/>
    <property type="match status" value="1"/>
</dbReference>
<dbReference type="Gene3D" id="2.40.10.120">
    <property type="match status" value="1"/>
</dbReference>
<keyword evidence="9" id="KW-0574">Periplasm</keyword>
<dbReference type="FunFam" id="2.40.10.120:FF:000007">
    <property type="entry name" value="Periplasmic serine endoprotease DegP-like"/>
    <property type="match status" value="1"/>
</dbReference>
<dbReference type="PROSITE" id="PS50106">
    <property type="entry name" value="PDZ"/>
    <property type="match status" value="2"/>
</dbReference>
<evidence type="ECO:0000256" key="13">
    <source>
        <dbReference type="ARBA" id="ARBA00032850"/>
    </source>
</evidence>
<comment type="catalytic activity">
    <reaction evidence="1">
        <text>Acts on substrates that are at least partially unfolded. The cleavage site P1 residue is normally between a pair of hydrophobic residues, such as Val-|-Val.</text>
        <dbReference type="EC" id="3.4.21.107"/>
    </reaction>
</comment>
<feature type="binding site" evidence="15">
    <location>
        <position position="155"/>
    </location>
    <ligand>
        <name>substrate</name>
    </ligand>
</feature>
<organism evidence="19">
    <name type="scientific">Alsobacter sp. KACC 23698</name>
    <dbReference type="NCBI Taxonomy" id="3149229"/>
    <lineage>
        <taxon>Bacteria</taxon>
        <taxon>Pseudomonadati</taxon>
        <taxon>Pseudomonadota</taxon>
        <taxon>Alphaproteobacteria</taxon>
        <taxon>Hyphomicrobiales</taxon>
        <taxon>Alsobacteraceae</taxon>
        <taxon>Alsobacter</taxon>
    </lineage>
</organism>
<dbReference type="InterPro" id="IPR011782">
    <property type="entry name" value="Pept_S1C_Do"/>
</dbReference>
<evidence type="ECO:0000256" key="2">
    <source>
        <dbReference type="ARBA" id="ARBA00004418"/>
    </source>
</evidence>
<evidence type="ECO:0000256" key="17">
    <source>
        <dbReference type="SAM" id="SignalP"/>
    </source>
</evidence>
<keyword evidence="6" id="KW-0645">Protease</keyword>
<dbReference type="Pfam" id="PF13180">
    <property type="entry name" value="PDZ_2"/>
    <property type="match status" value="1"/>
</dbReference>
<dbReference type="SUPFAM" id="SSF50156">
    <property type="entry name" value="PDZ domain-like"/>
    <property type="match status" value="2"/>
</dbReference>
<evidence type="ECO:0000256" key="10">
    <source>
        <dbReference type="ARBA" id="ARBA00022801"/>
    </source>
</evidence>
<dbReference type="PROSITE" id="PS51318">
    <property type="entry name" value="TAT"/>
    <property type="match status" value="1"/>
</dbReference>
<feature type="domain" description="PDZ" evidence="18">
    <location>
        <begin position="370"/>
        <end position="486"/>
    </location>
</feature>
<feature type="binding site" evidence="15">
    <location>
        <begin position="227"/>
        <end position="229"/>
    </location>
    <ligand>
        <name>substrate</name>
    </ligand>
</feature>
<evidence type="ECO:0000256" key="5">
    <source>
        <dbReference type="ARBA" id="ARBA00013958"/>
    </source>
</evidence>
<evidence type="ECO:0000256" key="11">
    <source>
        <dbReference type="ARBA" id="ARBA00022825"/>
    </source>
</evidence>
<comment type="similarity">
    <text evidence="3">Belongs to the peptidase S1C family.</text>
</comment>
<evidence type="ECO:0000313" key="19">
    <source>
        <dbReference type="EMBL" id="XBO37461.1"/>
    </source>
</evidence>
<feature type="region of interest" description="Disordered" evidence="16">
    <location>
        <begin position="90"/>
        <end position="109"/>
    </location>
</feature>
<keyword evidence="12" id="KW-0346">Stress response</keyword>
<feature type="binding site" evidence="15">
    <location>
        <position position="125"/>
    </location>
    <ligand>
        <name>substrate</name>
    </ligand>
</feature>
<evidence type="ECO:0000256" key="6">
    <source>
        <dbReference type="ARBA" id="ARBA00022670"/>
    </source>
</evidence>
<comment type="subcellular location">
    <subcellularLocation>
        <location evidence="2">Periplasm</location>
    </subcellularLocation>
</comment>
<feature type="active site" description="Charge relay system" evidence="14">
    <location>
        <position position="155"/>
    </location>
</feature>